<dbReference type="AlphaFoldDB" id="A0A8S1PVP3"/>
<reference evidence="1" key="1">
    <citation type="submission" date="2021-01" db="EMBL/GenBank/DDBJ databases">
        <authorList>
            <consortium name="Genoscope - CEA"/>
            <person name="William W."/>
        </authorList>
    </citation>
    <scope>NUCLEOTIDE SEQUENCE</scope>
</reference>
<accession>A0A8S1PVP3</accession>
<dbReference type="Proteomes" id="UP000688137">
    <property type="component" value="Unassembled WGS sequence"/>
</dbReference>
<gene>
    <name evidence="1" type="ORF">PPRIM_AZ9-3.1.T1330003</name>
</gene>
<keyword evidence="2" id="KW-1185">Reference proteome</keyword>
<comment type="caution">
    <text evidence="1">The sequence shown here is derived from an EMBL/GenBank/DDBJ whole genome shotgun (WGS) entry which is preliminary data.</text>
</comment>
<name>A0A8S1PVP3_PARPR</name>
<sequence length="47" mass="5510">MEARNSCKNIKAWNIKGLNFIQKQENNMNPVQIAVLNIFVIYQLNFV</sequence>
<evidence type="ECO:0000313" key="2">
    <source>
        <dbReference type="Proteomes" id="UP000688137"/>
    </source>
</evidence>
<evidence type="ECO:0000313" key="1">
    <source>
        <dbReference type="EMBL" id="CAD8107114.1"/>
    </source>
</evidence>
<organism evidence="1 2">
    <name type="scientific">Paramecium primaurelia</name>
    <dbReference type="NCBI Taxonomy" id="5886"/>
    <lineage>
        <taxon>Eukaryota</taxon>
        <taxon>Sar</taxon>
        <taxon>Alveolata</taxon>
        <taxon>Ciliophora</taxon>
        <taxon>Intramacronucleata</taxon>
        <taxon>Oligohymenophorea</taxon>
        <taxon>Peniculida</taxon>
        <taxon>Parameciidae</taxon>
        <taxon>Paramecium</taxon>
    </lineage>
</organism>
<protein>
    <submittedName>
        <fullName evidence="1">Uncharacterized protein</fullName>
    </submittedName>
</protein>
<proteinExistence type="predicted"/>
<dbReference type="EMBL" id="CAJJDM010000136">
    <property type="protein sequence ID" value="CAD8107114.1"/>
    <property type="molecule type" value="Genomic_DNA"/>
</dbReference>